<organism evidence="8 9">
    <name type="scientific">Mycena sanguinolenta</name>
    <dbReference type="NCBI Taxonomy" id="230812"/>
    <lineage>
        <taxon>Eukaryota</taxon>
        <taxon>Fungi</taxon>
        <taxon>Dikarya</taxon>
        <taxon>Basidiomycota</taxon>
        <taxon>Agaricomycotina</taxon>
        <taxon>Agaricomycetes</taxon>
        <taxon>Agaricomycetidae</taxon>
        <taxon>Agaricales</taxon>
        <taxon>Marasmiineae</taxon>
        <taxon>Mycenaceae</taxon>
        <taxon>Mycena</taxon>
    </lineage>
</organism>
<dbReference type="OrthoDB" id="771136at2759"/>
<protein>
    <submittedName>
        <fullName evidence="8">Acid protease</fullName>
    </submittedName>
</protein>
<dbReference type="PANTHER" id="PTHR47966">
    <property type="entry name" value="BETA-SITE APP-CLEAVING ENZYME, ISOFORM A-RELATED"/>
    <property type="match status" value="1"/>
</dbReference>
<evidence type="ECO:0000256" key="6">
    <source>
        <dbReference type="SAM" id="SignalP"/>
    </source>
</evidence>
<name>A0A8H6XRV5_9AGAR</name>
<evidence type="ECO:0000256" key="1">
    <source>
        <dbReference type="ARBA" id="ARBA00007447"/>
    </source>
</evidence>
<sequence>MIHSSFLLPLAVAAVAQATAPHSDFKLTLGSISSTPAARRARVRGSTASLASNTRRDASTSEPLFDYFNGTDLQWYGDITVGTPPQNFTVVFDTGSFSLEVPGTACGAACANQHQFNSSASSTFIDFQSTSTITFGTGVGVDPVIGDNWQLVVDEVADTFSVAGLSISLGEFYLITNQTPTFLPDPFDGILGLSPESGDLFSAGGYPGIFGMLFVPESEGGAGELTIGGVDTTKFNGSLLYSPQVDEGNWQLASEGIFVNGKTASILQNNLTLIFDSGTSNMLFEQSIAEAIYGMISPDIAPNTDEPGTYGIACDLVSTLPAVIDITFAGISGQDVFNLTIPSSELSSGPFATKPELCQTLINVSDGYNLVGLSLLKHYYSAWDIDNQRIGFAPNGF</sequence>
<dbReference type="InterPro" id="IPR033121">
    <property type="entry name" value="PEPTIDASE_A1"/>
</dbReference>
<dbReference type="Gene3D" id="2.40.70.10">
    <property type="entry name" value="Acid Proteases"/>
    <property type="match status" value="2"/>
</dbReference>
<comment type="similarity">
    <text evidence="1 5">Belongs to the peptidase A1 family.</text>
</comment>
<keyword evidence="5 8" id="KW-0645">Protease</keyword>
<evidence type="ECO:0000256" key="2">
    <source>
        <dbReference type="ARBA" id="ARBA00022750"/>
    </source>
</evidence>
<feature type="chain" id="PRO_5034308366" evidence="6">
    <location>
        <begin position="19"/>
        <end position="397"/>
    </location>
</feature>
<proteinExistence type="inferred from homology"/>
<dbReference type="EMBL" id="JACAZH010000020">
    <property type="protein sequence ID" value="KAF7345319.1"/>
    <property type="molecule type" value="Genomic_DNA"/>
</dbReference>
<dbReference type="InterPro" id="IPR034164">
    <property type="entry name" value="Pepsin-like_dom"/>
</dbReference>
<evidence type="ECO:0000256" key="3">
    <source>
        <dbReference type="PIRSR" id="PIRSR601461-1"/>
    </source>
</evidence>
<dbReference type="PANTHER" id="PTHR47966:SF51">
    <property type="entry name" value="BETA-SITE APP-CLEAVING ENZYME, ISOFORM A-RELATED"/>
    <property type="match status" value="1"/>
</dbReference>
<dbReference type="AlphaFoldDB" id="A0A8H6XRV5"/>
<evidence type="ECO:0000313" key="9">
    <source>
        <dbReference type="Proteomes" id="UP000623467"/>
    </source>
</evidence>
<dbReference type="Pfam" id="PF00026">
    <property type="entry name" value="Asp"/>
    <property type="match status" value="1"/>
</dbReference>
<gene>
    <name evidence="8" type="ORF">MSAN_01908800</name>
</gene>
<dbReference type="InterPro" id="IPR021109">
    <property type="entry name" value="Peptidase_aspartic_dom_sf"/>
</dbReference>
<feature type="active site" evidence="3">
    <location>
        <position position="93"/>
    </location>
</feature>
<dbReference type="InterPro" id="IPR001969">
    <property type="entry name" value="Aspartic_peptidase_AS"/>
</dbReference>
<keyword evidence="6" id="KW-0732">Signal</keyword>
<accession>A0A8H6XRV5</accession>
<dbReference type="Proteomes" id="UP000623467">
    <property type="component" value="Unassembled WGS sequence"/>
</dbReference>
<dbReference type="PROSITE" id="PS00141">
    <property type="entry name" value="ASP_PROTEASE"/>
    <property type="match status" value="1"/>
</dbReference>
<dbReference type="SUPFAM" id="SSF50630">
    <property type="entry name" value="Acid proteases"/>
    <property type="match status" value="1"/>
</dbReference>
<dbReference type="CDD" id="cd05471">
    <property type="entry name" value="pepsin_like"/>
    <property type="match status" value="1"/>
</dbReference>
<evidence type="ECO:0000256" key="5">
    <source>
        <dbReference type="RuleBase" id="RU000454"/>
    </source>
</evidence>
<dbReference type="PRINTS" id="PR00792">
    <property type="entry name" value="PEPSIN"/>
</dbReference>
<comment type="caution">
    <text evidence="8">The sequence shown here is derived from an EMBL/GenBank/DDBJ whole genome shotgun (WGS) entry which is preliminary data.</text>
</comment>
<keyword evidence="2 5" id="KW-0064">Aspartyl protease</keyword>
<feature type="signal peptide" evidence="6">
    <location>
        <begin position="1"/>
        <end position="18"/>
    </location>
</feature>
<reference evidence="8" key="1">
    <citation type="submission" date="2020-05" db="EMBL/GenBank/DDBJ databases">
        <title>Mycena genomes resolve the evolution of fungal bioluminescence.</title>
        <authorList>
            <person name="Tsai I.J."/>
        </authorList>
    </citation>
    <scope>NUCLEOTIDE SEQUENCE</scope>
    <source>
        <strain evidence="8">160909Yilan</strain>
    </source>
</reference>
<dbReference type="GO" id="GO:0006508">
    <property type="term" value="P:proteolysis"/>
    <property type="evidence" value="ECO:0007669"/>
    <property type="project" value="UniProtKB-KW"/>
</dbReference>
<feature type="domain" description="Peptidase A1" evidence="7">
    <location>
        <begin position="75"/>
        <end position="393"/>
    </location>
</feature>
<keyword evidence="5" id="KW-0378">Hydrolase</keyword>
<dbReference type="PROSITE" id="PS51767">
    <property type="entry name" value="PEPTIDASE_A1"/>
    <property type="match status" value="1"/>
</dbReference>
<keyword evidence="9" id="KW-1185">Reference proteome</keyword>
<feature type="disulfide bond" evidence="4">
    <location>
        <begin position="106"/>
        <end position="110"/>
    </location>
</feature>
<evidence type="ECO:0000313" key="8">
    <source>
        <dbReference type="EMBL" id="KAF7345319.1"/>
    </source>
</evidence>
<dbReference type="GO" id="GO:0004190">
    <property type="term" value="F:aspartic-type endopeptidase activity"/>
    <property type="evidence" value="ECO:0007669"/>
    <property type="project" value="UniProtKB-KW"/>
</dbReference>
<feature type="active site" evidence="3">
    <location>
        <position position="276"/>
    </location>
</feature>
<evidence type="ECO:0000256" key="4">
    <source>
        <dbReference type="PIRSR" id="PIRSR601461-2"/>
    </source>
</evidence>
<evidence type="ECO:0000259" key="7">
    <source>
        <dbReference type="PROSITE" id="PS51767"/>
    </source>
</evidence>
<dbReference type="InterPro" id="IPR001461">
    <property type="entry name" value="Aspartic_peptidase_A1"/>
</dbReference>
<keyword evidence="4" id="KW-1015">Disulfide bond</keyword>